<sequence length="148" mass="17000">MNTKKRVLFLCTGNSARSQMAEAFLRQYAGDFFEVHSAGFEPRGIHPFTIKVMEEVGFDLSEHTSKGVERYLGKTLVQVLITVCDKAEKNCPTVWPGVHQRLHWSFEDPAAFEGSDAEKLARFRTVRDEIDRKIRTWLAEQSIAIRIR</sequence>
<organism evidence="3 4">
    <name type="scientific">Anaerolinea thermolimosa</name>
    <dbReference type="NCBI Taxonomy" id="229919"/>
    <lineage>
        <taxon>Bacteria</taxon>
        <taxon>Bacillati</taxon>
        <taxon>Chloroflexota</taxon>
        <taxon>Anaerolineae</taxon>
        <taxon>Anaerolineales</taxon>
        <taxon>Anaerolineaceae</taxon>
        <taxon>Anaerolinea</taxon>
    </lineage>
</organism>
<protein>
    <submittedName>
        <fullName evidence="3">Arsenate reductase ArsC</fullName>
    </submittedName>
</protein>
<dbReference type="InterPro" id="IPR023485">
    <property type="entry name" value="Ptyr_pPase"/>
</dbReference>
<dbReference type="PANTHER" id="PTHR43428:SF1">
    <property type="entry name" value="ARSENATE REDUCTASE"/>
    <property type="match status" value="1"/>
</dbReference>
<gene>
    <name evidence="3" type="ORF">DEQ80_04565</name>
</gene>
<dbReference type="EMBL" id="DPBP01000020">
    <property type="protein sequence ID" value="HCE17112.1"/>
    <property type="molecule type" value="Genomic_DNA"/>
</dbReference>
<evidence type="ECO:0000313" key="3">
    <source>
        <dbReference type="EMBL" id="HCE17112.1"/>
    </source>
</evidence>
<dbReference type="Pfam" id="PF01451">
    <property type="entry name" value="LMWPc"/>
    <property type="match status" value="1"/>
</dbReference>
<reference evidence="3 4" key="1">
    <citation type="journal article" date="2018" name="Nat. Biotechnol.">
        <title>A standardized bacterial taxonomy based on genome phylogeny substantially revises the tree of life.</title>
        <authorList>
            <person name="Parks D.H."/>
            <person name="Chuvochina M."/>
            <person name="Waite D.W."/>
            <person name="Rinke C."/>
            <person name="Skarshewski A."/>
            <person name="Chaumeil P.A."/>
            <person name="Hugenholtz P."/>
        </authorList>
    </citation>
    <scope>NUCLEOTIDE SEQUENCE [LARGE SCALE GENOMIC DNA]</scope>
    <source>
        <strain evidence="3">UBA8781</strain>
    </source>
</reference>
<dbReference type="Proteomes" id="UP000264141">
    <property type="component" value="Unassembled WGS sequence"/>
</dbReference>
<dbReference type="AlphaFoldDB" id="A0A3D1JF20"/>
<evidence type="ECO:0000259" key="2">
    <source>
        <dbReference type="SMART" id="SM00226"/>
    </source>
</evidence>
<dbReference type="OrthoDB" id="9784339at2"/>
<dbReference type="InterPro" id="IPR036196">
    <property type="entry name" value="Ptyr_pPase_sf"/>
</dbReference>
<dbReference type="CDD" id="cd16345">
    <property type="entry name" value="LMWP_ArsC"/>
    <property type="match status" value="1"/>
</dbReference>
<evidence type="ECO:0000313" key="4">
    <source>
        <dbReference type="Proteomes" id="UP000264141"/>
    </source>
</evidence>
<comment type="caution">
    <text evidence="3">The sequence shown here is derived from an EMBL/GenBank/DDBJ whole genome shotgun (WGS) entry which is preliminary data.</text>
</comment>
<name>A0A3D1JF20_9CHLR</name>
<dbReference type="PANTHER" id="PTHR43428">
    <property type="entry name" value="ARSENATE REDUCTASE"/>
    <property type="match status" value="1"/>
</dbReference>
<dbReference type="SUPFAM" id="SSF52788">
    <property type="entry name" value="Phosphotyrosine protein phosphatases I"/>
    <property type="match status" value="1"/>
</dbReference>
<dbReference type="GO" id="GO:0046685">
    <property type="term" value="P:response to arsenic-containing substance"/>
    <property type="evidence" value="ECO:0007669"/>
    <property type="project" value="UniProtKB-KW"/>
</dbReference>
<keyword evidence="1" id="KW-0059">Arsenical resistance</keyword>
<accession>A0A3D1JF20</accession>
<feature type="domain" description="Phosphotyrosine protein phosphatase I" evidence="2">
    <location>
        <begin position="5"/>
        <end position="140"/>
    </location>
</feature>
<proteinExistence type="predicted"/>
<evidence type="ECO:0000256" key="1">
    <source>
        <dbReference type="ARBA" id="ARBA00022849"/>
    </source>
</evidence>
<dbReference type="Gene3D" id="3.40.50.2300">
    <property type="match status" value="1"/>
</dbReference>
<dbReference type="SMART" id="SM00226">
    <property type="entry name" value="LMWPc"/>
    <property type="match status" value="1"/>
</dbReference>